<keyword evidence="6" id="KW-0812">Transmembrane</keyword>
<evidence type="ECO:0000313" key="15">
    <source>
        <dbReference type="Proteomes" id="UP001295444"/>
    </source>
</evidence>
<evidence type="ECO:0000256" key="10">
    <source>
        <dbReference type="ARBA" id="ARBA00023098"/>
    </source>
</evidence>
<dbReference type="Pfam" id="PF01762">
    <property type="entry name" value="Galactosyl_T"/>
    <property type="match status" value="1"/>
</dbReference>
<dbReference type="GO" id="GO:0000139">
    <property type="term" value="C:Golgi membrane"/>
    <property type="evidence" value="ECO:0007669"/>
    <property type="project" value="UniProtKB-SubCell"/>
</dbReference>
<evidence type="ECO:0000256" key="1">
    <source>
        <dbReference type="ARBA" id="ARBA00004323"/>
    </source>
</evidence>
<dbReference type="GO" id="GO:0006493">
    <property type="term" value="P:protein O-linked glycosylation"/>
    <property type="evidence" value="ECO:0007669"/>
    <property type="project" value="TreeGrafter"/>
</dbReference>
<evidence type="ECO:0000256" key="9">
    <source>
        <dbReference type="ARBA" id="ARBA00023034"/>
    </source>
</evidence>
<reference evidence="14" key="1">
    <citation type="submission" date="2022-03" db="EMBL/GenBank/DDBJ databases">
        <authorList>
            <person name="Alioto T."/>
            <person name="Alioto T."/>
            <person name="Gomez Garrido J."/>
        </authorList>
    </citation>
    <scope>NUCLEOTIDE SEQUENCE</scope>
</reference>
<evidence type="ECO:0000313" key="14">
    <source>
        <dbReference type="EMBL" id="CAH2273073.1"/>
    </source>
</evidence>
<dbReference type="EC" id="2.4.1.-" evidence="13"/>
<feature type="non-terminal residue" evidence="14">
    <location>
        <position position="374"/>
    </location>
</feature>
<keyword evidence="5" id="KW-0808">Transferase</keyword>
<keyword evidence="10" id="KW-0443">Lipid metabolism</keyword>
<dbReference type="Proteomes" id="UP001295444">
    <property type="component" value="Chromosome 03"/>
</dbReference>
<evidence type="ECO:0000256" key="13">
    <source>
        <dbReference type="RuleBase" id="RU363063"/>
    </source>
</evidence>
<evidence type="ECO:0000256" key="2">
    <source>
        <dbReference type="ARBA" id="ARBA00004922"/>
    </source>
</evidence>
<comment type="subcellular location">
    <subcellularLocation>
        <location evidence="1 13">Golgi apparatus membrane</location>
        <topology evidence="1 13">Single-pass type II membrane protein</topology>
    </subcellularLocation>
</comment>
<evidence type="ECO:0000256" key="12">
    <source>
        <dbReference type="ARBA" id="ARBA00023180"/>
    </source>
</evidence>
<comment type="similarity">
    <text evidence="3 13">Belongs to the glycosyltransferase 31 family.</text>
</comment>
<evidence type="ECO:0000256" key="8">
    <source>
        <dbReference type="ARBA" id="ARBA00022989"/>
    </source>
</evidence>
<dbReference type="AlphaFoldDB" id="A0AAD1VTS8"/>
<organism evidence="14 15">
    <name type="scientific">Pelobates cultripes</name>
    <name type="common">Western spadefoot toad</name>
    <dbReference type="NCBI Taxonomy" id="61616"/>
    <lineage>
        <taxon>Eukaryota</taxon>
        <taxon>Metazoa</taxon>
        <taxon>Chordata</taxon>
        <taxon>Craniata</taxon>
        <taxon>Vertebrata</taxon>
        <taxon>Euteleostomi</taxon>
        <taxon>Amphibia</taxon>
        <taxon>Batrachia</taxon>
        <taxon>Anura</taxon>
        <taxon>Pelobatoidea</taxon>
        <taxon>Pelobatidae</taxon>
        <taxon>Pelobates</taxon>
    </lineage>
</organism>
<keyword evidence="11" id="KW-0472">Membrane</keyword>
<evidence type="ECO:0000256" key="4">
    <source>
        <dbReference type="ARBA" id="ARBA00022676"/>
    </source>
</evidence>
<dbReference type="PANTHER" id="PTHR11214:SF151">
    <property type="entry name" value="HEXOSYLTRANSFERASE"/>
    <property type="match status" value="1"/>
</dbReference>
<keyword evidence="15" id="KW-1185">Reference proteome</keyword>
<accession>A0AAD1VTS8</accession>
<keyword evidence="12" id="KW-0325">Glycoprotein</keyword>
<dbReference type="PANTHER" id="PTHR11214">
    <property type="entry name" value="BETA-1,3-N-ACETYLGLUCOSAMINYLTRANSFERASE"/>
    <property type="match status" value="1"/>
</dbReference>
<evidence type="ECO:0000256" key="3">
    <source>
        <dbReference type="ARBA" id="ARBA00008661"/>
    </source>
</evidence>
<dbReference type="GO" id="GO:0006629">
    <property type="term" value="P:lipid metabolic process"/>
    <property type="evidence" value="ECO:0007669"/>
    <property type="project" value="UniProtKB-KW"/>
</dbReference>
<gene>
    <name evidence="14" type="ORF">PECUL_23A006251</name>
</gene>
<protein>
    <recommendedName>
        <fullName evidence="13">Hexosyltransferase</fullName>
        <ecNumber evidence="13">2.4.1.-</ecNumber>
    </recommendedName>
</protein>
<evidence type="ECO:0000256" key="7">
    <source>
        <dbReference type="ARBA" id="ARBA00022968"/>
    </source>
</evidence>
<dbReference type="GO" id="GO:0008499">
    <property type="term" value="F:N-acetyl-beta-D-glucosaminide beta-(1,3)-galactosyltransferase activity"/>
    <property type="evidence" value="ECO:0007669"/>
    <property type="project" value="TreeGrafter"/>
</dbReference>
<dbReference type="InterPro" id="IPR002659">
    <property type="entry name" value="Glyco_trans_31"/>
</dbReference>
<keyword evidence="8" id="KW-1133">Transmembrane helix</keyword>
<sequence>MEGMHHTKVSLFFKLLASIIFLFLALSFLFAIENTFLDRWLRTQDNQNKYTPSSIKPSNSKTLPSLTTRHPLIPPYPYPYKFLINPEDKCAKRNPFLVLLVPIRCHDVASRNAIRETWGNENNYKGVEVVRVFLVATSPLRPKAVQQMLEEESEYYGDIIQQDFLDTYYNLTLKTLTGIEWVAKFCSSASYVIKIDSDMFLNVEYLIHQVLRPELPVRTNYFTGQIYSNTGPLRSKAYKWYVPPEVYPNSTYPPYCVGTGYVFSADMAKKIYDIAQVITAMPMEDVFMGICLYELNTPPTQPPGHIFNRLMASGRLMRVSLSMLAPSAAQIRGRWVVLQHQMGQVAQDERWHQMLRLTAPVYGQVGSSPTQLRG</sequence>
<dbReference type="Gene3D" id="3.90.550.50">
    <property type="match status" value="1"/>
</dbReference>
<proteinExistence type="inferred from homology"/>
<name>A0AAD1VTS8_PELCU</name>
<evidence type="ECO:0000256" key="6">
    <source>
        <dbReference type="ARBA" id="ARBA00022692"/>
    </source>
</evidence>
<evidence type="ECO:0000256" key="5">
    <source>
        <dbReference type="ARBA" id="ARBA00022679"/>
    </source>
</evidence>
<keyword evidence="7" id="KW-0735">Signal-anchor</keyword>
<dbReference type="EMBL" id="OW240914">
    <property type="protein sequence ID" value="CAH2273073.1"/>
    <property type="molecule type" value="Genomic_DNA"/>
</dbReference>
<keyword evidence="4 13" id="KW-0328">Glycosyltransferase</keyword>
<dbReference type="FunFam" id="3.90.550.50:FF:000001">
    <property type="entry name" value="Hexosyltransferase"/>
    <property type="match status" value="1"/>
</dbReference>
<keyword evidence="9 13" id="KW-0333">Golgi apparatus</keyword>
<comment type="pathway">
    <text evidence="2">Protein modification; protein glycosylation.</text>
</comment>
<evidence type="ECO:0000256" key="11">
    <source>
        <dbReference type="ARBA" id="ARBA00023136"/>
    </source>
</evidence>